<keyword evidence="3" id="KW-1185">Reference proteome</keyword>
<gene>
    <name evidence="2" type="ORF">HXX02_06090</name>
</gene>
<protein>
    <submittedName>
        <fullName evidence="2">FecR domain-containing protein</fullName>
    </submittedName>
</protein>
<evidence type="ECO:0000259" key="1">
    <source>
        <dbReference type="Pfam" id="PF04773"/>
    </source>
</evidence>
<reference evidence="2" key="1">
    <citation type="thesis" date="2020" institute="Technische Universitat Dresden" country="Dresden, Germany">
        <title>The Agarolytic System of Microbulbifer elongatus PORT2, Isolated from Batu Karas, Pangandaran West Java Indonesia.</title>
        <authorList>
            <person name="Anggraeni S.R."/>
        </authorList>
    </citation>
    <scope>NUCLEOTIDE SEQUENCE</scope>
    <source>
        <strain evidence="2">PORT2</strain>
    </source>
</reference>
<dbReference type="PIRSF" id="PIRSF018266">
    <property type="entry name" value="FecR"/>
    <property type="match status" value="1"/>
</dbReference>
<name>A0ABT1P0D7_9GAMM</name>
<feature type="domain" description="FecR protein" evidence="1">
    <location>
        <begin position="133"/>
        <end position="221"/>
    </location>
</feature>
<dbReference type="Proteomes" id="UP001205566">
    <property type="component" value="Unassembled WGS sequence"/>
</dbReference>
<dbReference type="RefSeq" id="WP_255873826.1">
    <property type="nucleotide sequence ID" value="NZ_JACASI010000015.1"/>
</dbReference>
<dbReference type="InterPro" id="IPR012373">
    <property type="entry name" value="Ferrdict_sens_TM"/>
</dbReference>
<dbReference type="Gene3D" id="3.55.50.30">
    <property type="match status" value="1"/>
</dbReference>
<evidence type="ECO:0000313" key="3">
    <source>
        <dbReference type="Proteomes" id="UP001205566"/>
    </source>
</evidence>
<dbReference type="PANTHER" id="PTHR30273">
    <property type="entry name" value="PERIPLASMIC SIGNAL SENSOR AND SIGMA FACTOR ACTIVATOR FECR-RELATED"/>
    <property type="match status" value="1"/>
</dbReference>
<comment type="caution">
    <text evidence="2">The sequence shown here is derived from an EMBL/GenBank/DDBJ whole genome shotgun (WGS) entry which is preliminary data.</text>
</comment>
<dbReference type="Pfam" id="PF04773">
    <property type="entry name" value="FecR"/>
    <property type="match status" value="1"/>
</dbReference>
<organism evidence="2 3">
    <name type="scientific">Microbulbifer elongatus</name>
    <dbReference type="NCBI Taxonomy" id="86173"/>
    <lineage>
        <taxon>Bacteria</taxon>
        <taxon>Pseudomonadati</taxon>
        <taxon>Pseudomonadota</taxon>
        <taxon>Gammaproteobacteria</taxon>
        <taxon>Cellvibrionales</taxon>
        <taxon>Microbulbiferaceae</taxon>
        <taxon>Microbulbifer</taxon>
    </lineage>
</organism>
<evidence type="ECO:0000313" key="2">
    <source>
        <dbReference type="EMBL" id="MCQ3829007.1"/>
    </source>
</evidence>
<dbReference type="InterPro" id="IPR006860">
    <property type="entry name" value="FecR"/>
</dbReference>
<dbReference type="EMBL" id="JACASI010000015">
    <property type="protein sequence ID" value="MCQ3829007.1"/>
    <property type="molecule type" value="Genomic_DNA"/>
</dbReference>
<accession>A0ABT1P0D7</accession>
<dbReference type="Gene3D" id="2.60.120.1440">
    <property type="match status" value="1"/>
</dbReference>
<proteinExistence type="predicted"/>
<dbReference type="PANTHER" id="PTHR30273:SF2">
    <property type="entry name" value="PROTEIN FECR"/>
    <property type="match status" value="1"/>
</dbReference>
<sequence length="348" mass="38032">MMATGNSHPQTDIRRIEAEAREWFMLRAERPLYAAEQDAFDTWLQQGCNRDAYQQLEQIDRSLAVLAASDEGARLRRPGAFISLLQNLRSYLGVSPLSGLAFACTLMLAVGVVYLAPWQSESDSAYGYASALAQTRQVTLPDGTLVTLGGDSAIETEFGAAARKVKLLRGQAFFAVRKDSSRPFIVRAQGAEVRVIGTRFDVNAGNKMNPAVKVTVEEGIVDVAARPQGQSGATAGSKVRLTAGQQVKVREDQVSRISKVDAAQVAGWRQGKFSYRDAPLAEIVADANRYRKQRIVIGTPELEDLRVTTAFTADQAETLVAMLEQSLPVRVFREPDGRVIIWPGSAED</sequence>